<dbReference type="SUPFAM" id="SSF53474">
    <property type="entry name" value="alpha/beta-Hydrolases"/>
    <property type="match status" value="1"/>
</dbReference>
<dbReference type="Proteomes" id="UP000677913">
    <property type="component" value="Unassembled WGS sequence"/>
</dbReference>
<keyword evidence="2" id="KW-0378">Hydrolase</keyword>
<keyword evidence="3" id="KW-1185">Reference proteome</keyword>
<dbReference type="RefSeq" id="WP_211468555.1">
    <property type="nucleotide sequence ID" value="NZ_JAGSXH010000044.1"/>
</dbReference>
<gene>
    <name evidence="2" type="ORF">KGA66_14115</name>
</gene>
<reference evidence="2" key="1">
    <citation type="submission" date="2021-04" db="EMBL/GenBank/DDBJ databases">
        <title>Genome based classification of Actinospica acidithermotolerans sp. nov., an actinobacterium isolated from an Indonesian hot spring.</title>
        <authorList>
            <person name="Kusuma A.B."/>
            <person name="Putra K.E."/>
            <person name="Nafisah S."/>
            <person name="Loh J."/>
            <person name="Nouioui I."/>
            <person name="Goodfellow M."/>
        </authorList>
    </citation>
    <scope>NUCLEOTIDE SEQUENCE</scope>
    <source>
        <strain evidence="2">DSM 45618</strain>
    </source>
</reference>
<dbReference type="PRINTS" id="PR00111">
    <property type="entry name" value="ABHYDROLASE"/>
</dbReference>
<evidence type="ECO:0000259" key="1">
    <source>
        <dbReference type="Pfam" id="PF00561"/>
    </source>
</evidence>
<dbReference type="Pfam" id="PF00561">
    <property type="entry name" value="Abhydrolase_1"/>
    <property type="match status" value="1"/>
</dbReference>
<dbReference type="GO" id="GO:0016787">
    <property type="term" value="F:hydrolase activity"/>
    <property type="evidence" value="ECO:0007669"/>
    <property type="project" value="UniProtKB-KW"/>
</dbReference>
<proteinExistence type="predicted"/>
<name>A0A8J7WNW2_9ACTN</name>
<dbReference type="AlphaFoldDB" id="A0A8J7WNW2"/>
<dbReference type="EMBL" id="JAGSXH010000044">
    <property type="protein sequence ID" value="MBS2964190.1"/>
    <property type="molecule type" value="Genomic_DNA"/>
</dbReference>
<accession>A0A8J7WNW2</accession>
<comment type="caution">
    <text evidence="2">The sequence shown here is derived from an EMBL/GenBank/DDBJ whole genome shotgun (WGS) entry which is preliminary data.</text>
</comment>
<protein>
    <submittedName>
        <fullName evidence="2">Alpha/beta fold hydrolase</fullName>
    </submittedName>
</protein>
<evidence type="ECO:0000313" key="2">
    <source>
        <dbReference type="EMBL" id="MBS2964190.1"/>
    </source>
</evidence>
<dbReference type="InterPro" id="IPR000073">
    <property type="entry name" value="AB_hydrolase_1"/>
</dbReference>
<feature type="domain" description="AB hydrolase-1" evidence="1">
    <location>
        <begin position="21"/>
        <end position="132"/>
    </location>
</feature>
<dbReference type="PANTHER" id="PTHR43433">
    <property type="entry name" value="HYDROLASE, ALPHA/BETA FOLD FAMILY PROTEIN"/>
    <property type="match status" value="1"/>
</dbReference>
<dbReference type="InterPro" id="IPR050471">
    <property type="entry name" value="AB_hydrolase"/>
</dbReference>
<evidence type="ECO:0000313" key="3">
    <source>
        <dbReference type="Proteomes" id="UP000677913"/>
    </source>
</evidence>
<sequence>MSGTVDVGEVALAYDETGRGPAVVYAHGLTGSRANDRYYMLNDWSPLVAAGRRLIRYDARGHGESGGRPQHTDYTWRHLAQDLLAVLDRLAGPRPADVIGASMGCGTLLHAALSRPDRFARLVLLIPPTAWDTRPEAARINNELADLVDRRGLDFVLAAIEDAPLPPVLAQAPDKPRPAAIDERLYPHVMRGAAASDLPAPEALRALTHPTLILTWVGDPTHPQSTAEKLSELLPHARLHVSSDYADVLTWGERVSAFLDDTEPRPL</sequence>
<dbReference type="InterPro" id="IPR029058">
    <property type="entry name" value="AB_hydrolase_fold"/>
</dbReference>
<organism evidence="2 3">
    <name type="scientific">Actinocrinis puniceicyclus</name>
    <dbReference type="NCBI Taxonomy" id="977794"/>
    <lineage>
        <taxon>Bacteria</taxon>
        <taxon>Bacillati</taxon>
        <taxon>Actinomycetota</taxon>
        <taxon>Actinomycetes</taxon>
        <taxon>Catenulisporales</taxon>
        <taxon>Actinospicaceae</taxon>
        <taxon>Actinocrinis</taxon>
    </lineage>
</organism>
<dbReference type="PANTHER" id="PTHR43433:SF5">
    <property type="entry name" value="AB HYDROLASE-1 DOMAIN-CONTAINING PROTEIN"/>
    <property type="match status" value="1"/>
</dbReference>
<dbReference type="Gene3D" id="3.40.50.1820">
    <property type="entry name" value="alpha/beta hydrolase"/>
    <property type="match status" value="1"/>
</dbReference>